<protein>
    <submittedName>
        <fullName evidence="3">PiggyBac transposable element-derived protein 3-like</fullName>
    </submittedName>
</protein>
<sequence length="261" mass="30103">MSQRRMYWEKAPDTNNGLVSNAMRRNRFDDIFHNFHFSNNNNLDNYDKYAKIRPLITMINTRFLMHAPHEEFHSIDESVVPYYGKHGCKQFIRGKPIRFGFKVWVGTLHLGYALWISPCQGKNTGLNQTDVGLGGSVILAYTNQIINHQPAPYHLVFDNFFTSVNHLEKLKSINIRATGTIRSNRIMKCPIDFKKMKKQPRGSSCSFVSNNAIFICCWRDNNIVCLASNTIGTDHISVANRWSTSEKKKSTDFTTKYCFCL</sequence>
<evidence type="ECO:0000259" key="1">
    <source>
        <dbReference type="Pfam" id="PF13843"/>
    </source>
</evidence>
<dbReference type="InterPro" id="IPR052638">
    <property type="entry name" value="PiggyBac_TE-derived"/>
</dbReference>
<organism evidence="2 3">
    <name type="scientific">Sipha flava</name>
    <name type="common">yellow sugarcane aphid</name>
    <dbReference type="NCBI Taxonomy" id="143950"/>
    <lineage>
        <taxon>Eukaryota</taxon>
        <taxon>Metazoa</taxon>
        <taxon>Ecdysozoa</taxon>
        <taxon>Arthropoda</taxon>
        <taxon>Hexapoda</taxon>
        <taxon>Insecta</taxon>
        <taxon>Pterygota</taxon>
        <taxon>Neoptera</taxon>
        <taxon>Paraneoptera</taxon>
        <taxon>Hemiptera</taxon>
        <taxon>Sternorrhyncha</taxon>
        <taxon>Aphidomorpha</taxon>
        <taxon>Aphidoidea</taxon>
        <taxon>Aphididae</taxon>
        <taxon>Sipha</taxon>
    </lineage>
</organism>
<dbReference type="Proteomes" id="UP000694846">
    <property type="component" value="Unplaced"/>
</dbReference>
<dbReference type="PANTHER" id="PTHR47055">
    <property type="entry name" value="DDE_TNP_1_7 DOMAIN-CONTAINING PROTEIN"/>
    <property type="match status" value="1"/>
</dbReference>
<dbReference type="PANTHER" id="PTHR47055:SF2">
    <property type="entry name" value="PIGGYBAC TRANSPOSABLE ELEMENT-DERIVED PROTEIN 2-RELATED"/>
    <property type="match status" value="1"/>
</dbReference>
<dbReference type="RefSeq" id="XP_025421451.1">
    <property type="nucleotide sequence ID" value="XM_025565666.1"/>
</dbReference>
<reference evidence="3" key="1">
    <citation type="submission" date="2025-08" db="UniProtKB">
        <authorList>
            <consortium name="RefSeq"/>
        </authorList>
    </citation>
    <scope>IDENTIFICATION</scope>
    <source>
        <tissue evidence="3">Whole body</tissue>
    </source>
</reference>
<keyword evidence="2" id="KW-1185">Reference proteome</keyword>
<dbReference type="AlphaFoldDB" id="A0A8B8GFS5"/>
<dbReference type="GO" id="GO:0043565">
    <property type="term" value="F:sequence-specific DNA binding"/>
    <property type="evidence" value="ECO:0007669"/>
    <property type="project" value="TreeGrafter"/>
</dbReference>
<dbReference type="GeneID" id="112691418"/>
<name>A0A8B8GFS5_9HEMI</name>
<proteinExistence type="predicted"/>
<feature type="domain" description="PiggyBac transposable element-derived protein" evidence="1">
    <location>
        <begin position="1"/>
        <end position="247"/>
    </location>
</feature>
<evidence type="ECO:0000313" key="2">
    <source>
        <dbReference type="Proteomes" id="UP000694846"/>
    </source>
</evidence>
<gene>
    <name evidence="3" type="primary">LOC112691418</name>
</gene>
<dbReference type="Pfam" id="PF13843">
    <property type="entry name" value="DDE_Tnp_1_7"/>
    <property type="match status" value="1"/>
</dbReference>
<evidence type="ECO:0000313" key="3">
    <source>
        <dbReference type="RefSeq" id="XP_025421451.1"/>
    </source>
</evidence>
<dbReference type="InterPro" id="IPR029526">
    <property type="entry name" value="PGBD"/>
</dbReference>
<dbReference type="OrthoDB" id="10057240at2759"/>
<accession>A0A8B8GFS5</accession>